<feature type="compositionally biased region" description="Pro residues" evidence="1">
    <location>
        <begin position="170"/>
        <end position="181"/>
    </location>
</feature>
<feature type="region of interest" description="Disordered" evidence="1">
    <location>
        <begin position="126"/>
        <end position="231"/>
    </location>
</feature>
<dbReference type="PANTHER" id="PTHR33828">
    <property type="entry name" value="OS05G0596200 PROTEIN"/>
    <property type="match status" value="1"/>
</dbReference>
<evidence type="ECO:0000256" key="1">
    <source>
        <dbReference type="SAM" id="MobiDB-lite"/>
    </source>
</evidence>
<evidence type="ECO:0000313" key="3">
    <source>
        <dbReference type="Proteomes" id="UP000826271"/>
    </source>
</evidence>
<comment type="caution">
    <text evidence="2">The sequence shown here is derived from an EMBL/GenBank/DDBJ whole genome shotgun (WGS) entry which is preliminary data.</text>
</comment>
<feature type="compositionally biased region" description="Basic and acidic residues" evidence="1">
    <location>
        <begin position="204"/>
        <end position="214"/>
    </location>
</feature>
<keyword evidence="3" id="KW-1185">Reference proteome</keyword>
<organism evidence="2 3">
    <name type="scientific">Buddleja alternifolia</name>
    <dbReference type="NCBI Taxonomy" id="168488"/>
    <lineage>
        <taxon>Eukaryota</taxon>
        <taxon>Viridiplantae</taxon>
        <taxon>Streptophyta</taxon>
        <taxon>Embryophyta</taxon>
        <taxon>Tracheophyta</taxon>
        <taxon>Spermatophyta</taxon>
        <taxon>Magnoliopsida</taxon>
        <taxon>eudicotyledons</taxon>
        <taxon>Gunneridae</taxon>
        <taxon>Pentapetalae</taxon>
        <taxon>asterids</taxon>
        <taxon>lamiids</taxon>
        <taxon>Lamiales</taxon>
        <taxon>Scrophulariaceae</taxon>
        <taxon>Buddlejeae</taxon>
        <taxon>Buddleja</taxon>
    </lineage>
</organism>
<reference evidence="2" key="1">
    <citation type="submission" date="2019-10" db="EMBL/GenBank/DDBJ databases">
        <authorList>
            <person name="Zhang R."/>
            <person name="Pan Y."/>
            <person name="Wang J."/>
            <person name="Ma R."/>
            <person name="Yu S."/>
        </authorList>
    </citation>
    <scope>NUCLEOTIDE SEQUENCE</scope>
    <source>
        <strain evidence="2">LA-IB0</strain>
        <tissue evidence="2">Leaf</tissue>
    </source>
</reference>
<sequence>MATSVKPSNLMKVKPNFADGPSSSKSKIDSSSSKKTVVERSTTVRSIPNSSKMVKKTSSQSKVVTKTKTVTKTREKKVYSLAGQKYDVPEEREPLRIFYESLSKQIPSSEMAEFWMMEHGLLSPERAKRAFEKKQRKQKQLRTGTPIKSPPIKSPTPSTSSKPLSIKPPIKSPPIKSPPPSTSSKPVSNKPESSKRPQQVPKNGEAKAKKRVMDDSDDDDDFVLSHKRRKG</sequence>
<feature type="compositionally biased region" description="Polar residues" evidence="1">
    <location>
        <begin position="39"/>
        <end position="49"/>
    </location>
</feature>
<dbReference type="EMBL" id="WHWC01000010">
    <property type="protein sequence ID" value="KAG8375589.1"/>
    <property type="molecule type" value="Genomic_DNA"/>
</dbReference>
<gene>
    <name evidence="2" type="ORF">BUALT_Bualt10G0116200</name>
</gene>
<dbReference type="PANTHER" id="PTHR33828:SF1">
    <property type="entry name" value="OS05G0596200 PROTEIN"/>
    <property type="match status" value="1"/>
</dbReference>
<dbReference type="AlphaFoldDB" id="A0AAV6X651"/>
<feature type="compositionally biased region" description="Low complexity" evidence="1">
    <location>
        <begin position="50"/>
        <end position="68"/>
    </location>
</feature>
<protein>
    <submittedName>
        <fullName evidence="2">Uncharacterized protein</fullName>
    </submittedName>
</protein>
<accession>A0AAV6X651</accession>
<name>A0AAV6X651_9LAMI</name>
<dbReference type="Proteomes" id="UP000826271">
    <property type="component" value="Unassembled WGS sequence"/>
</dbReference>
<evidence type="ECO:0000313" key="2">
    <source>
        <dbReference type="EMBL" id="KAG8375589.1"/>
    </source>
</evidence>
<feature type="region of interest" description="Disordered" evidence="1">
    <location>
        <begin position="1"/>
        <end position="68"/>
    </location>
</feature>
<proteinExistence type="predicted"/>
<feature type="compositionally biased region" description="Low complexity" evidence="1">
    <location>
        <begin position="22"/>
        <end position="35"/>
    </location>
</feature>
<feature type="compositionally biased region" description="Low complexity" evidence="1">
    <location>
        <begin position="155"/>
        <end position="169"/>
    </location>
</feature>